<dbReference type="EMBL" id="CP099428">
    <property type="protein sequence ID" value="USW58625.1"/>
    <property type="molecule type" value="Genomic_DNA"/>
</dbReference>
<accession>A0A9Q9B0W7</accession>
<feature type="region of interest" description="Disordered" evidence="1">
    <location>
        <begin position="21"/>
        <end position="59"/>
    </location>
</feature>
<gene>
    <name evidence="3" type="ORF">Slin15195_G119440</name>
</gene>
<feature type="compositionally biased region" description="Low complexity" evidence="1">
    <location>
        <begin position="21"/>
        <end position="36"/>
    </location>
</feature>
<proteinExistence type="predicted"/>
<protein>
    <recommendedName>
        <fullName evidence="5">Hydrophobin</fullName>
    </recommendedName>
</protein>
<feature type="compositionally biased region" description="Polar residues" evidence="1">
    <location>
        <begin position="48"/>
        <end position="59"/>
    </location>
</feature>
<feature type="chain" id="PRO_5040178145" description="Hydrophobin" evidence="2">
    <location>
        <begin position="18"/>
        <end position="140"/>
    </location>
</feature>
<keyword evidence="4" id="KW-1185">Reference proteome</keyword>
<dbReference type="Proteomes" id="UP001056384">
    <property type="component" value="Chromosome 11"/>
</dbReference>
<dbReference type="AlphaFoldDB" id="A0A9Q9B0W7"/>
<evidence type="ECO:0008006" key="5">
    <source>
        <dbReference type="Google" id="ProtNLM"/>
    </source>
</evidence>
<sequence length="140" mass="14283">MHSTPAIFALLATFALAAPSAQAPGSTPNQASSSPGSGQGGKGEAPSNNGNTNTNLDLESNTCSDKGNTMVCCNTVSSDSAFAFLSIFFPTYGDSGSCSEDSECSNGKVMCCSNSETVTQAGLININALHNLLNEQCSRN</sequence>
<keyword evidence="2" id="KW-0732">Signal</keyword>
<evidence type="ECO:0000313" key="3">
    <source>
        <dbReference type="EMBL" id="USW58625.1"/>
    </source>
</evidence>
<evidence type="ECO:0000256" key="1">
    <source>
        <dbReference type="SAM" id="MobiDB-lite"/>
    </source>
</evidence>
<evidence type="ECO:0000313" key="4">
    <source>
        <dbReference type="Proteomes" id="UP001056384"/>
    </source>
</evidence>
<evidence type="ECO:0000256" key="2">
    <source>
        <dbReference type="SAM" id="SignalP"/>
    </source>
</evidence>
<name>A0A9Q9B0W7_9PEZI</name>
<reference evidence="3" key="1">
    <citation type="submission" date="2022-06" db="EMBL/GenBank/DDBJ databases">
        <title>Complete genome sequences of two strains of the flax pathogen Septoria linicola.</title>
        <authorList>
            <person name="Lapalu N."/>
            <person name="Simon A."/>
            <person name="Demenou B."/>
            <person name="Paumier D."/>
            <person name="Guillot M.-P."/>
            <person name="Gout L."/>
            <person name="Valade R."/>
        </authorList>
    </citation>
    <scope>NUCLEOTIDE SEQUENCE</scope>
    <source>
        <strain evidence="3">SE15195</strain>
    </source>
</reference>
<feature type="signal peptide" evidence="2">
    <location>
        <begin position="1"/>
        <end position="17"/>
    </location>
</feature>
<organism evidence="3 4">
    <name type="scientific">Septoria linicola</name>
    <dbReference type="NCBI Taxonomy" id="215465"/>
    <lineage>
        <taxon>Eukaryota</taxon>
        <taxon>Fungi</taxon>
        <taxon>Dikarya</taxon>
        <taxon>Ascomycota</taxon>
        <taxon>Pezizomycotina</taxon>
        <taxon>Dothideomycetes</taxon>
        <taxon>Dothideomycetidae</taxon>
        <taxon>Mycosphaerellales</taxon>
        <taxon>Mycosphaerellaceae</taxon>
        <taxon>Septoria</taxon>
    </lineage>
</organism>